<name>A0ABX0L736_9NEIS</name>
<dbReference type="InterPro" id="IPR001543">
    <property type="entry name" value="FliN-like_C"/>
</dbReference>
<evidence type="ECO:0000313" key="2">
    <source>
        <dbReference type="EMBL" id="NHR04873.1"/>
    </source>
</evidence>
<keyword evidence="2" id="KW-0969">Cilium</keyword>
<keyword evidence="2" id="KW-0282">Flagellum</keyword>
<evidence type="ECO:0000313" key="3">
    <source>
        <dbReference type="Proteomes" id="UP001515641"/>
    </source>
</evidence>
<comment type="caution">
    <text evidence="2">The sequence shown here is derived from an EMBL/GenBank/DDBJ whole genome shotgun (WGS) entry which is preliminary data.</text>
</comment>
<gene>
    <name evidence="2" type="ORF">HA052_06650</name>
</gene>
<reference evidence="2 3" key="1">
    <citation type="submission" date="2020-03" db="EMBL/GenBank/DDBJ databases">
        <title>Draft genome sequence of environmentally isolated cultures.</title>
        <authorList>
            <person name="Wilson H.S."/>
            <person name="De Leon M.E."/>
        </authorList>
    </citation>
    <scope>NUCLEOTIDE SEQUENCE [LARGE SCALE GENOMIC DNA]</scope>
    <source>
        <strain evidence="2 3">HSC-31F16</strain>
    </source>
</reference>
<dbReference type="RefSeq" id="WP_166451293.1">
    <property type="nucleotide sequence ID" value="NZ_JAAOMA010000006.1"/>
</dbReference>
<proteinExistence type="predicted"/>
<protein>
    <submittedName>
        <fullName evidence="2">FliM/FliN family flagellar motor switch protein</fullName>
    </submittedName>
</protein>
<sequence>MSVALPYRLYAGAELAQIESRLRERCSHWLRDWSIAEGEVDLRLRPVALSDLAGLAWLDGGEALPAMANDAEADDFFSALCLGVKKSRAALDASSLAGPVLDAARLALGRQLTAGDGASLYRDKAASAAELSPLYSVLGALYLQLSAAGQTLAVLLSPEQAAGLLPARAQPAELEPLKLRDLPLEQQVELEVRAAPARLSLADLESLQAGDVLRLDQKADGLFELCLPDGMALGRAKYGVDQGRLAVKVVRPARPIKKSET</sequence>
<dbReference type="Proteomes" id="UP001515641">
    <property type="component" value="Unassembled WGS sequence"/>
</dbReference>
<dbReference type="SUPFAM" id="SSF101801">
    <property type="entry name" value="Surface presentation of antigens (SPOA)"/>
    <property type="match status" value="1"/>
</dbReference>
<keyword evidence="3" id="KW-1185">Reference proteome</keyword>
<feature type="domain" description="Flagellar motor switch protein FliN-like C-terminal" evidence="1">
    <location>
        <begin position="187"/>
        <end position="252"/>
    </location>
</feature>
<keyword evidence="2" id="KW-0966">Cell projection</keyword>
<organism evidence="2 3">
    <name type="scientific">Chromobacterium fluminis</name>
    <dbReference type="NCBI Taxonomy" id="3044269"/>
    <lineage>
        <taxon>Bacteria</taxon>
        <taxon>Pseudomonadati</taxon>
        <taxon>Pseudomonadota</taxon>
        <taxon>Betaproteobacteria</taxon>
        <taxon>Neisseriales</taxon>
        <taxon>Chromobacteriaceae</taxon>
        <taxon>Chromobacterium</taxon>
    </lineage>
</organism>
<evidence type="ECO:0000259" key="1">
    <source>
        <dbReference type="Pfam" id="PF01052"/>
    </source>
</evidence>
<dbReference type="Gene3D" id="2.30.330.10">
    <property type="entry name" value="SpoA-like"/>
    <property type="match status" value="1"/>
</dbReference>
<dbReference type="EMBL" id="JAAOMA010000006">
    <property type="protein sequence ID" value="NHR04873.1"/>
    <property type="molecule type" value="Genomic_DNA"/>
</dbReference>
<dbReference type="Pfam" id="PF01052">
    <property type="entry name" value="FliMN_C"/>
    <property type="match status" value="1"/>
</dbReference>
<dbReference type="InterPro" id="IPR036429">
    <property type="entry name" value="SpoA-like_sf"/>
</dbReference>
<accession>A0ABX0L736</accession>